<protein>
    <submittedName>
        <fullName evidence="1">Protein kinase domain-containing protein</fullName>
    </submittedName>
</protein>
<gene>
    <name evidence="1" type="ORF">KPL71_013873</name>
</gene>
<accession>A0ACB8K774</accession>
<comment type="caution">
    <text evidence="1">The sequence shown here is derived from an EMBL/GenBank/DDBJ whole genome shotgun (WGS) entry which is preliminary data.</text>
</comment>
<sequence length="476" mass="54235">MSFNSEDFDVQPRRPILLSEELEKRWRSACAIVNNRRRRFRMVANLANHGEARKNKLERQEKLRDLFRAKRAALLLFDVAPSEYVTTYIPHDFQKAALDFTRSPDDVPSNEYNTQTRRFQEFVDDMVSIIKGHELKIMKRTNAVFSLRNTFHMIMMMTTTTTTTTTTTILKIIQLVHILKVVRIMSVCDGLFFAVKEVSLQDQGAQGKQSILQLEQEISLLSRFEHDNIVQYLGTDKVPLEGFSSLFIHKADPEWLNISSRPECGSQVNLATALETLLLLYVVNLKNDGYGLTADIWSLGCTVLEMITHRPPYAHLEGMQALFRIGRGELPPVPNSLSRDARDFILKCLQVNPNDRPTAAQLMEHPFVKRPLQISSLWGEEQDSDASSGCLGDPNSQYEGNEQVPLDVLMQLLPVDNWTNLERFALDLATLLFILVCFEVNLHVDMVVVSFGSISIRNNSFRACVICSLFFKCGLE</sequence>
<proteinExistence type="predicted"/>
<evidence type="ECO:0000313" key="1">
    <source>
        <dbReference type="EMBL" id="KAH9750411.1"/>
    </source>
</evidence>
<keyword evidence="1" id="KW-0808">Transferase</keyword>
<dbReference type="EMBL" id="CM039174">
    <property type="protein sequence ID" value="KAH9750411.1"/>
    <property type="molecule type" value="Genomic_DNA"/>
</dbReference>
<dbReference type="Proteomes" id="UP000829398">
    <property type="component" value="Chromosome 5"/>
</dbReference>
<organism evidence="1 2">
    <name type="scientific">Citrus sinensis</name>
    <name type="common">Sweet orange</name>
    <name type="synonym">Citrus aurantium var. sinensis</name>
    <dbReference type="NCBI Taxonomy" id="2711"/>
    <lineage>
        <taxon>Eukaryota</taxon>
        <taxon>Viridiplantae</taxon>
        <taxon>Streptophyta</taxon>
        <taxon>Embryophyta</taxon>
        <taxon>Tracheophyta</taxon>
        <taxon>Spermatophyta</taxon>
        <taxon>Magnoliopsida</taxon>
        <taxon>eudicotyledons</taxon>
        <taxon>Gunneridae</taxon>
        <taxon>Pentapetalae</taxon>
        <taxon>rosids</taxon>
        <taxon>malvids</taxon>
        <taxon>Sapindales</taxon>
        <taxon>Rutaceae</taxon>
        <taxon>Aurantioideae</taxon>
        <taxon>Citrus</taxon>
    </lineage>
</organism>
<keyword evidence="2" id="KW-1185">Reference proteome</keyword>
<keyword evidence="1" id="KW-0418">Kinase</keyword>
<name>A0ACB8K774_CITSI</name>
<reference evidence="2" key="1">
    <citation type="journal article" date="2023" name="Hortic. Res.">
        <title>A chromosome-level phased genome enabling allele-level studies in sweet orange: a case study on citrus Huanglongbing tolerance.</title>
        <authorList>
            <person name="Wu B."/>
            <person name="Yu Q."/>
            <person name="Deng Z."/>
            <person name="Duan Y."/>
            <person name="Luo F."/>
            <person name="Gmitter F. Jr."/>
        </authorList>
    </citation>
    <scope>NUCLEOTIDE SEQUENCE [LARGE SCALE GENOMIC DNA]</scope>
    <source>
        <strain evidence="2">cv. Valencia</strain>
    </source>
</reference>
<evidence type="ECO:0000313" key="2">
    <source>
        <dbReference type="Proteomes" id="UP000829398"/>
    </source>
</evidence>